<dbReference type="EMBL" id="FMVJ01000003">
    <property type="protein sequence ID" value="SCY28941.1"/>
    <property type="molecule type" value="Genomic_DNA"/>
</dbReference>
<dbReference type="Gene3D" id="1.10.3810.10">
    <property type="entry name" value="Biosynthetic peptidoglycan transglycosylase-like"/>
    <property type="match status" value="1"/>
</dbReference>
<evidence type="ECO:0000256" key="11">
    <source>
        <dbReference type="HAMAP-Rule" id="MF_00766"/>
    </source>
</evidence>
<keyword evidence="14" id="KW-1185">Reference proteome</keyword>
<dbReference type="InterPro" id="IPR001264">
    <property type="entry name" value="Glyco_trans_51"/>
</dbReference>
<dbReference type="RefSeq" id="WP_091132088.1">
    <property type="nucleotide sequence ID" value="NZ_FMVJ01000003.1"/>
</dbReference>
<evidence type="ECO:0000256" key="4">
    <source>
        <dbReference type="ARBA" id="ARBA00022679"/>
    </source>
</evidence>
<evidence type="ECO:0000313" key="14">
    <source>
        <dbReference type="Proteomes" id="UP000199569"/>
    </source>
</evidence>
<comment type="similarity">
    <text evidence="11">Belongs to the glycosyltransferase 51 family.</text>
</comment>
<dbReference type="UniPathway" id="UPA00219"/>
<dbReference type="InterPro" id="IPR011812">
    <property type="entry name" value="Pep_trsgly"/>
</dbReference>
<sequence>MTVARFLRRFVQFGLGLILLWVGAVFWLGLLYWIVPPVSTLMLGRWLTLQGVERTYVPFDEISPHLPLAVMTAEDSRFCSHGGVDWIAVQEVIDDSDEDGPSRGASTISMQVAKNLFLTPSRSYLRKGLEIPVAMYLDLIWSKRQMMEVYLNVAEWGEGIFGAEAAAQKYFRKSAKNLTRREAALLAKALPNPLRRNPGRPTARLNALAGQVQARMVGAAPYSECLKP</sequence>
<dbReference type="Proteomes" id="UP000199569">
    <property type="component" value="Unassembled WGS sequence"/>
</dbReference>
<dbReference type="SUPFAM" id="SSF53955">
    <property type="entry name" value="Lysozyme-like"/>
    <property type="match status" value="1"/>
</dbReference>
<comment type="catalytic activity">
    <reaction evidence="11">
        <text>[GlcNAc-(1-&gt;4)-Mur2Ac(oyl-L-Ala-gamma-D-Glu-L-Lys-D-Ala-D-Ala)](n)-di-trans,octa-cis-undecaprenyl diphosphate + beta-D-GlcNAc-(1-&gt;4)-Mur2Ac(oyl-L-Ala-gamma-D-Glu-L-Lys-D-Ala-D-Ala)-di-trans,octa-cis-undecaprenyl diphosphate = [GlcNAc-(1-&gt;4)-Mur2Ac(oyl-L-Ala-gamma-D-Glu-L-Lys-D-Ala-D-Ala)](n+1)-di-trans,octa-cis-undecaprenyl diphosphate + di-trans,octa-cis-undecaprenyl diphosphate + H(+)</text>
        <dbReference type="Rhea" id="RHEA:23708"/>
        <dbReference type="Rhea" id="RHEA-COMP:9602"/>
        <dbReference type="Rhea" id="RHEA-COMP:9603"/>
        <dbReference type="ChEBI" id="CHEBI:15378"/>
        <dbReference type="ChEBI" id="CHEBI:58405"/>
        <dbReference type="ChEBI" id="CHEBI:60033"/>
        <dbReference type="ChEBI" id="CHEBI:78435"/>
        <dbReference type="EC" id="2.4.99.28"/>
    </reaction>
</comment>
<dbReference type="Pfam" id="PF00912">
    <property type="entry name" value="Transgly"/>
    <property type="match status" value="1"/>
</dbReference>
<feature type="transmembrane region" description="Helical" evidence="11">
    <location>
        <begin position="12"/>
        <end position="35"/>
    </location>
</feature>
<dbReference type="GO" id="GO:0016763">
    <property type="term" value="F:pentosyltransferase activity"/>
    <property type="evidence" value="ECO:0007669"/>
    <property type="project" value="InterPro"/>
</dbReference>
<keyword evidence="3 11" id="KW-0328">Glycosyltransferase</keyword>
<evidence type="ECO:0000313" key="13">
    <source>
        <dbReference type="EMBL" id="SCY28941.1"/>
    </source>
</evidence>
<keyword evidence="8 11" id="KW-1133">Transmembrane helix</keyword>
<evidence type="ECO:0000256" key="9">
    <source>
        <dbReference type="ARBA" id="ARBA00023136"/>
    </source>
</evidence>
<evidence type="ECO:0000256" key="8">
    <source>
        <dbReference type="ARBA" id="ARBA00022989"/>
    </source>
</evidence>
<comment type="function">
    <text evidence="11">Peptidoglycan polymerase that catalyzes glycan chain elongation from lipid-linked precursors.</text>
</comment>
<keyword evidence="5 11" id="KW-0812">Transmembrane</keyword>
<reference evidence="14" key="1">
    <citation type="submission" date="2016-10" db="EMBL/GenBank/DDBJ databases">
        <authorList>
            <person name="Varghese N."/>
            <person name="Submissions S."/>
        </authorList>
    </citation>
    <scope>NUCLEOTIDE SEQUENCE [LARGE SCALE GENOMIC DNA]</scope>
    <source>
        <strain evidence="14">CGMCC 1.7666</strain>
    </source>
</reference>
<keyword evidence="10 11" id="KW-0961">Cell wall biogenesis/degradation</keyword>
<keyword evidence="2 11" id="KW-0997">Cell inner membrane</keyword>
<keyword evidence="4 11" id="KW-0808">Transferase</keyword>
<dbReference type="GO" id="GO:0009274">
    <property type="term" value="C:peptidoglycan-based cell wall"/>
    <property type="evidence" value="ECO:0007669"/>
    <property type="project" value="InterPro"/>
</dbReference>
<dbReference type="AlphaFoldDB" id="A0A1G5EQA0"/>
<dbReference type="HAMAP" id="MF_00766">
    <property type="entry name" value="PGT_MtgA"/>
    <property type="match status" value="1"/>
</dbReference>
<accession>A0A1G5EQA0</accession>
<comment type="pathway">
    <text evidence="11">Cell wall biogenesis; peptidoglycan biosynthesis.</text>
</comment>
<evidence type="ECO:0000259" key="12">
    <source>
        <dbReference type="Pfam" id="PF00912"/>
    </source>
</evidence>
<evidence type="ECO:0000256" key="7">
    <source>
        <dbReference type="ARBA" id="ARBA00022984"/>
    </source>
</evidence>
<organism evidence="13 14">
    <name type="scientific">Microvirga guangxiensis</name>
    <dbReference type="NCBI Taxonomy" id="549386"/>
    <lineage>
        <taxon>Bacteria</taxon>
        <taxon>Pseudomonadati</taxon>
        <taxon>Pseudomonadota</taxon>
        <taxon>Alphaproteobacteria</taxon>
        <taxon>Hyphomicrobiales</taxon>
        <taxon>Methylobacteriaceae</taxon>
        <taxon>Microvirga</taxon>
    </lineage>
</organism>
<dbReference type="NCBIfam" id="TIGR02070">
    <property type="entry name" value="mono_pep_trsgly"/>
    <property type="match status" value="1"/>
</dbReference>
<dbReference type="OrthoDB" id="9766909at2"/>
<comment type="subcellular location">
    <subcellularLocation>
        <location evidence="11">Cell inner membrane</location>
        <topology evidence="11">Single-pass membrane protein</topology>
    </subcellularLocation>
</comment>
<keyword evidence="6 11" id="KW-0133">Cell shape</keyword>
<evidence type="ECO:0000256" key="10">
    <source>
        <dbReference type="ARBA" id="ARBA00023316"/>
    </source>
</evidence>
<keyword evidence="1 11" id="KW-1003">Cell membrane</keyword>
<feature type="domain" description="Glycosyl transferase family 51" evidence="12">
    <location>
        <begin position="50"/>
        <end position="216"/>
    </location>
</feature>
<dbReference type="InterPro" id="IPR023346">
    <property type="entry name" value="Lysozyme-like_dom_sf"/>
</dbReference>
<keyword evidence="9 11" id="KW-0472">Membrane</keyword>
<evidence type="ECO:0000256" key="3">
    <source>
        <dbReference type="ARBA" id="ARBA00022676"/>
    </source>
</evidence>
<dbReference type="PANTHER" id="PTHR30400">
    <property type="entry name" value="MONOFUNCTIONAL BIOSYNTHETIC PEPTIDOGLYCAN TRANSGLYCOSYLASE"/>
    <property type="match status" value="1"/>
</dbReference>
<dbReference type="GO" id="GO:0008955">
    <property type="term" value="F:peptidoglycan glycosyltransferase activity"/>
    <property type="evidence" value="ECO:0007669"/>
    <property type="project" value="UniProtKB-UniRule"/>
</dbReference>
<proteinExistence type="inferred from homology"/>
<dbReference type="GO" id="GO:0005886">
    <property type="term" value="C:plasma membrane"/>
    <property type="evidence" value="ECO:0007669"/>
    <property type="project" value="UniProtKB-SubCell"/>
</dbReference>
<dbReference type="PANTHER" id="PTHR30400:SF0">
    <property type="entry name" value="BIOSYNTHETIC PEPTIDOGLYCAN TRANSGLYCOSYLASE"/>
    <property type="match status" value="1"/>
</dbReference>
<dbReference type="STRING" id="549386.SAMN02927923_01065"/>
<evidence type="ECO:0000256" key="1">
    <source>
        <dbReference type="ARBA" id="ARBA00022475"/>
    </source>
</evidence>
<name>A0A1G5EQA0_9HYPH</name>
<dbReference type="EC" id="2.4.99.28" evidence="11"/>
<dbReference type="GO" id="GO:0071555">
    <property type="term" value="P:cell wall organization"/>
    <property type="evidence" value="ECO:0007669"/>
    <property type="project" value="UniProtKB-KW"/>
</dbReference>
<keyword evidence="7 11" id="KW-0573">Peptidoglycan synthesis</keyword>
<dbReference type="InterPro" id="IPR036950">
    <property type="entry name" value="PBP_transglycosylase"/>
</dbReference>
<gene>
    <name evidence="11" type="primary">mtgA</name>
    <name evidence="13" type="ORF">SAMN02927923_01065</name>
</gene>
<dbReference type="GO" id="GO:0009252">
    <property type="term" value="P:peptidoglycan biosynthetic process"/>
    <property type="evidence" value="ECO:0007669"/>
    <property type="project" value="UniProtKB-UniRule"/>
</dbReference>
<evidence type="ECO:0000256" key="6">
    <source>
        <dbReference type="ARBA" id="ARBA00022960"/>
    </source>
</evidence>
<protein>
    <recommendedName>
        <fullName evidence="11">Biosynthetic peptidoglycan transglycosylase</fullName>
        <ecNumber evidence="11">2.4.99.28</ecNumber>
    </recommendedName>
    <alternativeName>
        <fullName evidence="11">Glycan polymerase</fullName>
    </alternativeName>
    <alternativeName>
        <fullName evidence="11">Peptidoglycan glycosyltransferase MtgA</fullName>
        <shortName evidence="11">PGT</shortName>
    </alternativeName>
</protein>
<evidence type="ECO:0000256" key="2">
    <source>
        <dbReference type="ARBA" id="ARBA00022519"/>
    </source>
</evidence>
<dbReference type="GO" id="GO:0008360">
    <property type="term" value="P:regulation of cell shape"/>
    <property type="evidence" value="ECO:0007669"/>
    <property type="project" value="UniProtKB-KW"/>
</dbReference>
<evidence type="ECO:0000256" key="5">
    <source>
        <dbReference type="ARBA" id="ARBA00022692"/>
    </source>
</evidence>